<dbReference type="Proteomes" id="UP000054007">
    <property type="component" value="Unassembled WGS sequence"/>
</dbReference>
<dbReference type="AlphaFoldDB" id="A0A0D7B3F0"/>
<gene>
    <name evidence="1" type="ORF">CYLTODRAFT_425004</name>
</gene>
<evidence type="ECO:0000313" key="2">
    <source>
        <dbReference type="Proteomes" id="UP000054007"/>
    </source>
</evidence>
<name>A0A0D7B3F0_9AGAR</name>
<accession>A0A0D7B3F0</accession>
<protein>
    <submittedName>
        <fullName evidence="1">Uncharacterized protein</fullName>
    </submittedName>
</protein>
<evidence type="ECO:0000313" key="1">
    <source>
        <dbReference type="EMBL" id="KIY64679.1"/>
    </source>
</evidence>
<reference evidence="1 2" key="1">
    <citation type="journal article" date="2015" name="Fungal Genet. Biol.">
        <title>Evolution of novel wood decay mechanisms in Agaricales revealed by the genome sequences of Fistulina hepatica and Cylindrobasidium torrendii.</title>
        <authorList>
            <person name="Floudas D."/>
            <person name="Held B.W."/>
            <person name="Riley R."/>
            <person name="Nagy L.G."/>
            <person name="Koehler G."/>
            <person name="Ransdell A.S."/>
            <person name="Younus H."/>
            <person name="Chow J."/>
            <person name="Chiniquy J."/>
            <person name="Lipzen A."/>
            <person name="Tritt A."/>
            <person name="Sun H."/>
            <person name="Haridas S."/>
            <person name="LaButti K."/>
            <person name="Ohm R.A."/>
            <person name="Kues U."/>
            <person name="Blanchette R.A."/>
            <person name="Grigoriev I.V."/>
            <person name="Minto R.E."/>
            <person name="Hibbett D.S."/>
        </authorList>
    </citation>
    <scope>NUCLEOTIDE SEQUENCE [LARGE SCALE GENOMIC DNA]</scope>
    <source>
        <strain evidence="1 2">FP15055 ss-10</strain>
    </source>
</reference>
<proteinExistence type="predicted"/>
<organism evidence="1 2">
    <name type="scientific">Cylindrobasidium torrendii FP15055 ss-10</name>
    <dbReference type="NCBI Taxonomy" id="1314674"/>
    <lineage>
        <taxon>Eukaryota</taxon>
        <taxon>Fungi</taxon>
        <taxon>Dikarya</taxon>
        <taxon>Basidiomycota</taxon>
        <taxon>Agaricomycotina</taxon>
        <taxon>Agaricomycetes</taxon>
        <taxon>Agaricomycetidae</taxon>
        <taxon>Agaricales</taxon>
        <taxon>Marasmiineae</taxon>
        <taxon>Physalacriaceae</taxon>
        <taxon>Cylindrobasidium</taxon>
    </lineage>
</organism>
<dbReference type="EMBL" id="KN880624">
    <property type="protein sequence ID" value="KIY64679.1"/>
    <property type="molecule type" value="Genomic_DNA"/>
</dbReference>
<keyword evidence="2" id="KW-1185">Reference proteome</keyword>
<sequence length="219" mass="24810">MSTIYTEDCISFSPLFGTTLFSKLIDPVDLHDARTHEAVAGMDVGEMNEKMGHPINFLHLASERIHQAFEYSEMAFLPPPHIIALLRELYLHNKNCSLSDRRRFDEIPELQQDCEYVLNILPAFRDDIFLKHPITGTVAIHKFPYGEMPRFRLRTAHSSLVSVAAYRHTAHWSSMDCDGDPIHALGQLRQAIIWPPLPSSTPSAKKAIRCPTAPCNGLY</sequence>